<dbReference type="GO" id="GO:0071028">
    <property type="term" value="P:nuclear mRNA surveillance"/>
    <property type="evidence" value="ECO:0007669"/>
    <property type="project" value="UniProtKB-ARBA"/>
</dbReference>
<evidence type="ECO:0000256" key="3">
    <source>
        <dbReference type="ARBA" id="ARBA00022552"/>
    </source>
</evidence>
<dbReference type="EMBL" id="SPNW01000002">
    <property type="protein sequence ID" value="TIA93373.1"/>
    <property type="molecule type" value="Genomic_DNA"/>
</dbReference>
<dbReference type="GO" id="GO:0071038">
    <property type="term" value="P:TRAMP-dependent tRNA surveillance pathway"/>
    <property type="evidence" value="ECO:0007669"/>
    <property type="project" value="TreeGrafter"/>
</dbReference>
<dbReference type="Pfam" id="PF21266">
    <property type="entry name" value="S1_RRP4"/>
    <property type="match status" value="1"/>
</dbReference>
<dbReference type="SMART" id="SM00316">
    <property type="entry name" value="S1"/>
    <property type="match status" value="1"/>
</dbReference>
<dbReference type="Gene3D" id="2.40.50.100">
    <property type="match status" value="1"/>
</dbReference>
<dbReference type="InterPro" id="IPR012340">
    <property type="entry name" value="NA-bd_OB-fold"/>
</dbReference>
<dbReference type="SUPFAM" id="SSF50249">
    <property type="entry name" value="Nucleic acid-binding proteins"/>
    <property type="match status" value="1"/>
</dbReference>
<dbReference type="Proteomes" id="UP000310189">
    <property type="component" value="Unassembled WGS sequence"/>
</dbReference>
<keyword evidence="4" id="KW-0271">Exosome</keyword>
<dbReference type="GO" id="GO:0000176">
    <property type="term" value="C:nuclear exosome (RNase complex)"/>
    <property type="evidence" value="ECO:0007669"/>
    <property type="project" value="TreeGrafter"/>
</dbReference>
<feature type="domain" description="S1 motif" evidence="7">
    <location>
        <begin position="100"/>
        <end position="180"/>
    </location>
</feature>
<reference evidence="8 9" key="1">
    <citation type="submission" date="2019-03" db="EMBL/GenBank/DDBJ databases">
        <title>Sequencing 23 genomes of Wallemia ichthyophaga.</title>
        <authorList>
            <person name="Gostincar C."/>
        </authorList>
    </citation>
    <scope>NUCLEOTIDE SEQUENCE [LARGE SCALE GENOMIC DNA]</scope>
    <source>
        <strain evidence="8 9">EXF-5753</strain>
    </source>
</reference>
<organism evidence="8 9">
    <name type="scientific">Wallemia hederae</name>
    <dbReference type="NCBI Taxonomy" id="1540922"/>
    <lineage>
        <taxon>Eukaryota</taxon>
        <taxon>Fungi</taxon>
        <taxon>Dikarya</taxon>
        <taxon>Basidiomycota</taxon>
        <taxon>Wallemiomycotina</taxon>
        <taxon>Wallemiomycetes</taxon>
        <taxon>Wallemiales</taxon>
        <taxon>Wallemiaceae</taxon>
        <taxon>Wallemia</taxon>
    </lineage>
</organism>
<proteinExistence type="inferred from homology"/>
<dbReference type="AlphaFoldDB" id="A0A4V4LU91"/>
<dbReference type="PANTHER" id="PTHR21321:SF4">
    <property type="entry name" value="EXOSOME COMPLEX COMPONENT RRP4"/>
    <property type="match status" value="1"/>
</dbReference>
<comment type="caution">
    <text evidence="8">The sequence shown here is derived from an EMBL/GenBank/DDBJ whole genome shotgun (WGS) entry which is preliminary data.</text>
</comment>
<comment type="similarity">
    <text evidence="2">Belongs to the RRP4 family.</text>
</comment>
<dbReference type="OrthoDB" id="1650at2759"/>
<dbReference type="GO" id="GO:0000467">
    <property type="term" value="P:exonucleolytic trimming to generate mature 3'-end of 5.8S rRNA from tricistronic rRNA transcript (SSU-rRNA, 5.8S rRNA, LSU-rRNA)"/>
    <property type="evidence" value="ECO:0007669"/>
    <property type="project" value="TreeGrafter"/>
</dbReference>
<evidence type="ECO:0000313" key="9">
    <source>
        <dbReference type="Proteomes" id="UP000310189"/>
    </source>
</evidence>
<protein>
    <recommendedName>
        <fullName evidence="7">S1 motif domain-containing protein</fullName>
    </recommendedName>
</protein>
<dbReference type="SUPFAM" id="SSF54791">
    <property type="entry name" value="Eukaryotic type KH-domain (KH-domain type I)"/>
    <property type="match status" value="1"/>
</dbReference>
<evidence type="ECO:0000256" key="1">
    <source>
        <dbReference type="ARBA" id="ARBA00004123"/>
    </source>
</evidence>
<dbReference type="GO" id="GO:0071034">
    <property type="term" value="P:CUT catabolic process"/>
    <property type="evidence" value="ECO:0007669"/>
    <property type="project" value="TreeGrafter"/>
</dbReference>
<dbReference type="GO" id="GO:0003723">
    <property type="term" value="F:RNA binding"/>
    <property type="evidence" value="ECO:0007669"/>
    <property type="project" value="UniProtKB-KW"/>
</dbReference>
<dbReference type="FunFam" id="2.40.50.140:FF:000038">
    <property type="entry name" value="Exosome complex component RRP4"/>
    <property type="match status" value="1"/>
</dbReference>
<evidence type="ECO:0000256" key="5">
    <source>
        <dbReference type="ARBA" id="ARBA00022884"/>
    </source>
</evidence>
<gene>
    <name evidence="8" type="ORF">E3P99_00118</name>
</gene>
<keyword evidence="5" id="KW-0694">RNA-binding</keyword>
<dbReference type="SUPFAM" id="SSF110324">
    <property type="entry name" value="Ribosomal L27 protein-like"/>
    <property type="match status" value="1"/>
</dbReference>
<dbReference type="GO" id="GO:0071051">
    <property type="term" value="P:poly(A)-dependent snoRNA 3'-end processing"/>
    <property type="evidence" value="ECO:0007669"/>
    <property type="project" value="TreeGrafter"/>
</dbReference>
<evidence type="ECO:0000313" key="8">
    <source>
        <dbReference type="EMBL" id="TIA93373.1"/>
    </source>
</evidence>
<dbReference type="Gene3D" id="2.40.50.140">
    <property type="entry name" value="Nucleic acid-binding proteins"/>
    <property type="match status" value="1"/>
</dbReference>
<evidence type="ECO:0000256" key="6">
    <source>
        <dbReference type="ARBA" id="ARBA00023242"/>
    </source>
</evidence>
<keyword evidence="3" id="KW-0698">rRNA processing</keyword>
<dbReference type="InterPro" id="IPR036612">
    <property type="entry name" value="KH_dom_type_1_sf"/>
</dbReference>
<sequence length="332" mass="36944">MTFSLVHNTDIESVEQDTVDKNVDVDMIDDNDNDDDDDDLNLAHSKLTSPGDVIASSSTLMHGHGTYVYDGNIVSNMFGVVDRVNKLVSVRPLKHKYLPQVGDLVIGRITEVQAKRWKVDIHAASDAVLMLSSINLPGGVQRRKLESDELQMRNFFTEGDLCVAEVQSFFHDGSVSLHTRSLKYGKLRNGTLSTVQPNLMRRLKSHFCSLPVNVDLIIGMNGRIWVSMHNDVSQDLNLNDDNQGFDSEGVYSNTNDDIDNQTREAINRTAMLIDILASRKIPLTDNLIATAYDIALDLEGDRGVRYLTANEDVQDELVHSALQVEESANDNA</sequence>
<dbReference type="InterPro" id="IPR026699">
    <property type="entry name" value="Exosome_RNA_bind1/RRP40/RRP4"/>
</dbReference>
<dbReference type="GO" id="GO:0071035">
    <property type="term" value="P:nuclear polyadenylation-dependent rRNA catabolic process"/>
    <property type="evidence" value="ECO:0007669"/>
    <property type="project" value="TreeGrafter"/>
</dbReference>
<comment type="subcellular location">
    <subcellularLocation>
        <location evidence="1">Nucleus</location>
    </subcellularLocation>
</comment>
<dbReference type="CDD" id="cd05789">
    <property type="entry name" value="S1_Rrp4"/>
    <property type="match status" value="1"/>
</dbReference>
<name>A0A4V4LU91_9BASI</name>
<evidence type="ECO:0000259" key="7">
    <source>
        <dbReference type="SMART" id="SM00316"/>
    </source>
</evidence>
<keyword evidence="6" id="KW-0539">Nucleus</keyword>
<dbReference type="InterPro" id="IPR025721">
    <property type="entry name" value="Exosome_cplx_N_dom"/>
</dbReference>
<dbReference type="Pfam" id="PF14382">
    <property type="entry name" value="ECR1_N"/>
    <property type="match status" value="1"/>
</dbReference>
<dbReference type="CDD" id="cd22525">
    <property type="entry name" value="KH-I_Rrp4_eukar"/>
    <property type="match status" value="1"/>
</dbReference>
<dbReference type="GO" id="GO:0034475">
    <property type="term" value="P:U4 snRNA 3'-end processing"/>
    <property type="evidence" value="ECO:0007669"/>
    <property type="project" value="TreeGrafter"/>
</dbReference>
<accession>A0A4V4LU91</accession>
<dbReference type="Pfam" id="PF15985">
    <property type="entry name" value="KH_6"/>
    <property type="match status" value="1"/>
</dbReference>
<keyword evidence="9" id="KW-1185">Reference proteome</keyword>
<dbReference type="InterPro" id="IPR003029">
    <property type="entry name" value="S1_domain"/>
</dbReference>
<evidence type="ECO:0000256" key="4">
    <source>
        <dbReference type="ARBA" id="ARBA00022835"/>
    </source>
</evidence>
<dbReference type="InterPro" id="IPR048565">
    <property type="entry name" value="S1_RRP4"/>
</dbReference>
<dbReference type="InterPro" id="IPR004088">
    <property type="entry name" value="KH_dom_type_1"/>
</dbReference>
<dbReference type="GO" id="GO:0000177">
    <property type="term" value="C:cytoplasmic exosome (RNase complex)"/>
    <property type="evidence" value="ECO:0007669"/>
    <property type="project" value="TreeGrafter"/>
</dbReference>
<dbReference type="PANTHER" id="PTHR21321">
    <property type="entry name" value="PNAS-3 RELATED"/>
    <property type="match status" value="1"/>
</dbReference>
<evidence type="ECO:0000256" key="2">
    <source>
        <dbReference type="ARBA" id="ARBA00009155"/>
    </source>
</evidence>